<dbReference type="EMBL" id="BDMD01000013">
    <property type="protein sequence ID" value="GBF08609.1"/>
    <property type="molecule type" value="Genomic_DNA"/>
</dbReference>
<comment type="caution">
    <text evidence="1">The sequence shown here is derived from an EMBL/GenBank/DDBJ whole genome shotgun (WGS) entry which is preliminary data.</text>
</comment>
<gene>
    <name evidence="1" type="ORF">apy_03340</name>
</gene>
<proteinExistence type="predicted"/>
<dbReference type="AlphaFoldDB" id="A0A401H8F6"/>
<reference evidence="1 2" key="1">
    <citation type="submission" date="2017-02" db="EMBL/GenBank/DDBJ databases">
        <title>isolation and characterization of a novel temperate virus Aeropyrum globular virus 1 infecting hyperthermophilic archaeon Aeropyrum.</title>
        <authorList>
            <person name="Yumiya M."/>
            <person name="Yoshida T."/>
            <person name="Sako Y."/>
        </authorList>
    </citation>
    <scope>NUCLEOTIDE SEQUENCE [LARGE SCALE GENOMIC DNA]</scope>
    <source>
        <strain evidence="1 2">YK1-12-2013</strain>
    </source>
</reference>
<evidence type="ECO:0000313" key="2">
    <source>
        <dbReference type="Proteomes" id="UP000291213"/>
    </source>
</evidence>
<dbReference type="Proteomes" id="UP000291213">
    <property type="component" value="Unassembled WGS sequence"/>
</dbReference>
<sequence>MDVVSGSSLDEAALLVEALQGAFDFAGVERFDVGGLDVTVLDAGFISGRRVVIVVLPEGSRISIWSSRRAVAAGLAIGGGRDPLIVIYTRRGKIGKAGYLYLGYLAHRHGFDVVVVNGGPGEVTEVLEMLSKTGRIVVREDKLYPVRP</sequence>
<name>A0A401H8F6_AERPX</name>
<organism evidence="1 2">
    <name type="scientific">Aeropyrum pernix</name>
    <dbReference type="NCBI Taxonomy" id="56636"/>
    <lineage>
        <taxon>Archaea</taxon>
        <taxon>Thermoproteota</taxon>
        <taxon>Thermoprotei</taxon>
        <taxon>Desulfurococcales</taxon>
        <taxon>Desulfurococcaceae</taxon>
        <taxon>Aeropyrum</taxon>
    </lineage>
</organism>
<protein>
    <submittedName>
        <fullName evidence="1">Uncharacterized protein</fullName>
    </submittedName>
</protein>
<evidence type="ECO:0000313" key="1">
    <source>
        <dbReference type="EMBL" id="GBF08609.1"/>
    </source>
</evidence>
<accession>A0A401H8F6</accession>